<evidence type="ECO:0000256" key="5">
    <source>
        <dbReference type="SAM" id="MobiDB-lite"/>
    </source>
</evidence>
<dbReference type="KEGG" id="slom:PXH66_16515"/>
<dbReference type="RefSeq" id="WP_330930646.1">
    <property type="nucleotide sequence ID" value="NZ_CP119075.1"/>
</dbReference>
<accession>A0AAE9ZTR1</accession>
<dbReference type="GO" id="GO:0016811">
    <property type="term" value="F:hydrolase activity, acting on carbon-nitrogen (but not peptide) bonds, in linear amides"/>
    <property type="evidence" value="ECO:0007669"/>
    <property type="project" value="InterPro"/>
</dbReference>
<dbReference type="EMBL" id="CP119075">
    <property type="protein sequence ID" value="WED63942.1"/>
    <property type="molecule type" value="Genomic_DNA"/>
</dbReference>
<dbReference type="GO" id="GO:0016788">
    <property type="term" value="F:hydrolase activity, acting on ester bonds"/>
    <property type="evidence" value="ECO:0007669"/>
    <property type="project" value="InterPro"/>
</dbReference>
<name>A0AAE9ZTR1_9BACT</name>
<dbReference type="PANTHER" id="PTHR37326:SF1">
    <property type="entry name" value="BLL3975 PROTEIN"/>
    <property type="match status" value="1"/>
</dbReference>
<evidence type="ECO:0000313" key="7">
    <source>
        <dbReference type="EMBL" id="WED63942.1"/>
    </source>
</evidence>
<evidence type="ECO:0000256" key="2">
    <source>
        <dbReference type="ARBA" id="ARBA00022723"/>
    </source>
</evidence>
<dbReference type="PIRSF" id="PIRSF039012">
    <property type="entry name" value="ASP"/>
    <property type="match status" value="1"/>
</dbReference>
<evidence type="ECO:0000259" key="6">
    <source>
        <dbReference type="Pfam" id="PF24827"/>
    </source>
</evidence>
<dbReference type="Proteomes" id="UP001218638">
    <property type="component" value="Chromosome"/>
</dbReference>
<dbReference type="InterPro" id="IPR043795">
    <property type="entry name" value="N-alpha-Ac-DABA-like"/>
</dbReference>
<dbReference type="GO" id="GO:0046872">
    <property type="term" value="F:metal ion binding"/>
    <property type="evidence" value="ECO:0007669"/>
    <property type="project" value="UniProtKB-KW"/>
</dbReference>
<evidence type="ECO:0000256" key="3">
    <source>
        <dbReference type="ARBA" id="ARBA00022801"/>
    </source>
</evidence>
<dbReference type="SUPFAM" id="SSF53187">
    <property type="entry name" value="Zn-dependent exopeptidases"/>
    <property type="match status" value="1"/>
</dbReference>
<dbReference type="InterPro" id="IPR055438">
    <property type="entry name" value="AstE_AspA_cat"/>
</dbReference>
<reference evidence="7" key="1">
    <citation type="submission" date="2023-03" db="EMBL/GenBank/DDBJ databases">
        <title>Lomoglobus Profundus gen. nov., sp. nov., a novel member of the phylum Verrucomicrobia, isolated from deep-marine sediment of South China Sea.</title>
        <authorList>
            <person name="Ahmad T."/>
            <person name="Ishaq S.E."/>
            <person name="Wang F."/>
        </authorList>
    </citation>
    <scope>NUCLEOTIDE SEQUENCE</scope>
    <source>
        <strain evidence="7">LMO-M01</strain>
    </source>
</reference>
<protein>
    <submittedName>
        <fullName evidence="7">Succinylglutamate desuccinylase/aspartoacylase family protein</fullName>
    </submittedName>
</protein>
<dbReference type="CDD" id="cd06251">
    <property type="entry name" value="M14_ASTE_ASPA-like"/>
    <property type="match status" value="1"/>
</dbReference>
<gene>
    <name evidence="7" type="ORF">PXH66_16515</name>
</gene>
<keyword evidence="3" id="KW-0378">Hydrolase</keyword>
<feature type="region of interest" description="Disordered" evidence="5">
    <location>
        <begin position="347"/>
        <end position="371"/>
    </location>
</feature>
<dbReference type="PANTHER" id="PTHR37326">
    <property type="entry name" value="BLL3975 PROTEIN"/>
    <property type="match status" value="1"/>
</dbReference>
<keyword evidence="4" id="KW-0862">Zinc</keyword>
<evidence type="ECO:0000256" key="1">
    <source>
        <dbReference type="ARBA" id="ARBA00001947"/>
    </source>
</evidence>
<sequence length="371" mass="40308">MKQTKSKRRPPLIIGGQTIAAGTRAEIRLKVSETYFGDDVSIHLRVIRAKKPGPAVFVTAAIHGDELNGVGVVHELLCDPDLELVRGTLVLVPVCNVLGFEANERYLPDRRDLNRSFPGSPTGSLASRIAHTLFENVVRNCDLGIDLHTAAIQRTNYPNVRGRLADPAVKRLAEAFGAELIMNGDGPEGSFRREAGAAGCPTICVETGEPWKMEPAMVQFGVRGVRNVLIDLGMMRGEVTPPPYQTRITRNRWLRAKVGGILRFHVAPGQIVRTGQDLASNFTLLGEQRNVLSSPCDGIVLGMTTLPTVKPGEPVCHIGEPAMSLKRIEKALAVSRREQPEINRARRHLATSIHQVAPTPELGTEDASAAS</sequence>
<proteinExistence type="predicted"/>
<evidence type="ECO:0000313" key="8">
    <source>
        <dbReference type="Proteomes" id="UP001218638"/>
    </source>
</evidence>
<dbReference type="InterPro" id="IPR053138">
    <property type="entry name" value="N-alpha-Ac-DABA_deacetylase"/>
</dbReference>
<keyword evidence="8" id="KW-1185">Reference proteome</keyword>
<feature type="domain" description="Succinylglutamate desuccinylase/Aspartoacylase catalytic" evidence="6">
    <location>
        <begin position="52"/>
        <end position="229"/>
    </location>
</feature>
<comment type="cofactor">
    <cofactor evidence="1">
        <name>Zn(2+)</name>
        <dbReference type="ChEBI" id="CHEBI:29105"/>
    </cofactor>
</comment>
<dbReference type="Pfam" id="PF24827">
    <property type="entry name" value="AstE_AspA_cat"/>
    <property type="match status" value="1"/>
</dbReference>
<dbReference type="Gene3D" id="3.40.630.10">
    <property type="entry name" value="Zn peptidases"/>
    <property type="match status" value="1"/>
</dbReference>
<evidence type="ECO:0000256" key="4">
    <source>
        <dbReference type="ARBA" id="ARBA00022833"/>
    </source>
</evidence>
<organism evidence="7 8">
    <name type="scientific">Synoicihabitans lomoniglobus</name>
    <dbReference type="NCBI Taxonomy" id="2909285"/>
    <lineage>
        <taxon>Bacteria</taxon>
        <taxon>Pseudomonadati</taxon>
        <taxon>Verrucomicrobiota</taxon>
        <taxon>Opitutia</taxon>
        <taxon>Opitutales</taxon>
        <taxon>Opitutaceae</taxon>
        <taxon>Synoicihabitans</taxon>
    </lineage>
</organism>
<keyword evidence="2" id="KW-0479">Metal-binding</keyword>
<dbReference type="AlphaFoldDB" id="A0AAE9ZTR1"/>